<keyword evidence="8" id="KW-0406">Ion transport</keyword>
<dbReference type="KEGG" id="tad:TRIADDRAFT_1077"/>
<dbReference type="InterPro" id="IPR036259">
    <property type="entry name" value="MFS_trans_sf"/>
</dbReference>
<keyword evidence="8" id="KW-0813">Transport</keyword>
<evidence type="ECO:0000259" key="9">
    <source>
        <dbReference type="PROSITE" id="PS50850"/>
    </source>
</evidence>
<dbReference type="CTD" id="6749967"/>
<dbReference type="InterPro" id="IPR020846">
    <property type="entry name" value="MFS_dom"/>
</dbReference>
<keyword evidence="3" id="KW-1003">Cell membrane</keyword>
<sequence length="591" mass="65250">GFIDYRPKWLQVFNDPKWLLLVLMLFQLSVGMATAGFRTTVLTSIEKRFYLTSLHFGVIVAFYNIGGAMIGSFLALFGRRWPRSVIIGSGCCVVGISYILFALPHFLVSPYKLLFLRQGSFPTCNGSLHSQAASATTQCHDSIRRYRAFMPLFIISQFLAGCGASTLWTTAWDYIEENVSPTASSIYTSSVMLFSGLGPTIGFILGAFFVRTPVDWPEVSNEAIAIDNPDWIGAWWLGFITVGFFLVIISLTIILFPSFLAKYDYYKSRLNGVHTTDNITDYTHFTMLIGQFLKNKALMYLMLGLTVQSIGLSGFATFLTKYFQVNYDLDPFLASFIGLLTVVVGFGGAVFLGNIVTSASKISIATISRFVTVSSILGIVTCMTFLFACPTSRIAGINIDYHGNFSQSPTILTADCNVDCHCQQQSFLPICDLNTNITYYSPCYGGCKIASNNQGSVSKNDLTCKCFNSIKAHRFVSRKCQQGCKLFVPFLLGFITLIFLTTLCIIPSSQAMIRCVPQKQRFAVLSANWLVVRLLGAVPGSIIAGLILDSSCIIWKTECGQSGHCLQYDTSKLSVIMTVFTCTLKIISTVF</sequence>
<evidence type="ECO:0000259" key="10">
    <source>
        <dbReference type="PROSITE" id="PS51465"/>
    </source>
</evidence>
<keyword evidence="7" id="KW-1015">Disulfide bond</keyword>
<gene>
    <name evidence="11" type="ORF">TRIADDRAFT_1077</name>
</gene>
<dbReference type="PANTHER" id="PTHR11388:SF100">
    <property type="entry name" value="SOLUTE CARRIER ORGANIC ANION TRANSPORTER FAMILY MEMBER 4A1"/>
    <property type="match status" value="1"/>
</dbReference>
<dbReference type="GO" id="GO:0005179">
    <property type="term" value="F:hormone activity"/>
    <property type="evidence" value="ECO:0007669"/>
    <property type="project" value="InterPro"/>
</dbReference>
<organism evidence="11 12">
    <name type="scientific">Trichoplax adhaerens</name>
    <name type="common">Trichoplax reptans</name>
    <dbReference type="NCBI Taxonomy" id="10228"/>
    <lineage>
        <taxon>Eukaryota</taxon>
        <taxon>Metazoa</taxon>
        <taxon>Placozoa</taxon>
        <taxon>Uniplacotomia</taxon>
        <taxon>Trichoplacea</taxon>
        <taxon>Trichoplacidae</taxon>
        <taxon>Trichoplax</taxon>
    </lineage>
</organism>
<feature type="transmembrane region" description="Helical" evidence="8">
    <location>
        <begin position="527"/>
        <end position="548"/>
    </location>
</feature>
<keyword evidence="4 8" id="KW-0812">Transmembrane</keyword>
<evidence type="ECO:0000256" key="3">
    <source>
        <dbReference type="ARBA" id="ARBA00022475"/>
    </source>
</evidence>
<feature type="transmembrane region" description="Helical" evidence="8">
    <location>
        <begin position="367"/>
        <end position="388"/>
    </location>
</feature>
<dbReference type="RefSeq" id="XP_002108004.1">
    <property type="nucleotide sequence ID" value="XM_002107968.1"/>
</dbReference>
<evidence type="ECO:0000256" key="2">
    <source>
        <dbReference type="ARBA" id="ARBA00009657"/>
    </source>
</evidence>
<dbReference type="HOGENOM" id="CLU_008954_1_2_1"/>
<evidence type="ECO:0000256" key="4">
    <source>
        <dbReference type="ARBA" id="ARBA00022692"/>
    </source>
</evidence>
<feature type="transmembrane region" description="Helical" evidence="8">
    <location>
        <begin position="234"/>
        <end position="260"/>
    </location>
</feature>
<feature type="non-terminal residue" evidence="11">
    <location>
        <position position="1"/>
    </location>
</feature>
<dbReference type="OMA" id="KPLWIGW"/>
<feature type="transmembrane region" description="Helical" evidence="8">
    <location>
        <begin position="486"/>
        <end position="506"/>
    </location>
</feature>
<feature type="transmembrane region" description="Helical" evidence="8">
    <location>
        <begin position="49"/>
        <end position="78"/>
    </location>
</feature>
<dbReference type="PROSITE" id="PS51465">
    <property type="entry name" value="KAZAL_2"/>
    <property type="match status" value="1"/>
</dbReference>
<evidence type="ECO:0000256" key="1">
    <source>
        <dbReference type="ARBA" id="ARBA00004651"/>
    </source>
</evidence>
<dbReference type="GO" id="GO:0005576">
    <property type="term" value="C:extracellular region"/>
    <property type="evidence" value="ECO:0007669"/>
    <property type="project" value="InterPro"/>
</dbReference>
<dbReference type="InParanoid" id="B3RLL5"/>
<dbReference type="Proteomes" id="UP000009022">
    <property type="component" value="Unassembled WGS sequence"/>
</dbReference>
<evidence type="ECO:0000256" key="5">
    <source>
        <dbReference type="ARBA" id="ARBA00022989"/>
    </source>
</evidence>
<feature type="transmembrane region" description="Helical" evidence="8">
    <location>
        <begin position="18"/>
        <end position="37"/>
    </location>
</feature>
<feature type="domain" description="Major facilitator superfamily (MFS) profile" evidence="9">
    <location>
        <begin position="19"/>
        <end position="591"/>
    </location>
</feature>
<dbReference type="PhylomeDB" id="B3RLL5"/>
<dbReference type="EMBL" id="DS985241">
    <property type="protein sequence ID" value="EDV28802.1"/>
    <property type="molecule type" value="Genomic_DNA"/>
</dbReference>
<dbReference type="InterPro" id="IPR018116">
    <property type="entry name" value="Somatotropin_CS"/>
</dbReference>
<dbReference type="GO" id="GO:0022857">
    <property type="term" value="F:transmembrane transporter activity"/>
    <property type="evidence" value="ECO:0007669"/>
    <property type="project" value="InterPro"/>
</dbReference>
<dbReference type="PANTHER" id="PTHR11388">
    <property type="entry name" value="ORGANIC ANION TRANSPORTER"/>
    <property type="match status" value="1"/>
</dbReference>
<evidence type="ECO:0000256" key="8">
    <source>
        <dbReference type="RuleBase" id="RU362056"/>
    </source>
</evidence>
<name>B3RLL5_TRIAD</name>
<evidence type="ECO:0000313" key="12">
    <source>
        <dbReference type="Proteomes" id="UP000009022"/>
    </source>
</evidence>
<dbReference type="PROSITE" id="PS00338">
    <property type="entry name" value="SOMATOTROPIN_2"/>
    <property type="match status" value="1"/>
</dbReference>
<dbReference type="InterPro" id="IPR002350">
    <property type="entry name" value="Kazal_dom"/>
</dbReference>
<reference evidence="11 12" key="1">
    <citation type="journal article" date="2008" name="Nature">
        <title>The Trichoplax genome and the nature of placozoans.</title>
        <authorList>
            <person name="Srivastava M."/>
            <person name="Begovic E."/>
            <person name="Chapman J."/>
            <person name="Putnam N.H."/>
            <person name="Hellsten U."/>
            <person name="Kawashima T."/>
            <person name="Kuo A."/>
            <person name="Mitros T."/>
            <person name="Salamov A."/>
            <person name="Carpenter M.L."/>
            <person name="Signorovitch A.Y."/>
            <person name="Moreno M.A."/>
            <person name="Kamm K."/>
            <person name="Grimwood J."/>
            <person name="Schmutz J."/>
            <person name="Shapiro H."/>
            <person name="Grigoriev I.V."/>
            <person name="Buss L.W."/>
            <person name="Schierwater B."/>
            <person name="Dellaporta S.L."/>
            <person name="Rokhsar D.S."/>
        </authorList>
    </citation>
    <scope>NUCLEOTIDE SEQUENCE [LARGE SCALE GENOMIC DNA]</scope>
    <source>
        <strain evidence="11 12">Grell-BS-1999</strain>
    </source>
</reference>
<dbReference type="InterPro" id="IPR004156">
    <property type="entry name" value="OATP"/>
</dbReference>
<keyword evidence="12" id="KW-1185">Reference proteome</keyword>
<feature type="transmembrane region" description="Helical" evidence="8">
    <location>
        <begin position="84"/>
        <end position="108"/>
    </location>
</feature>
<dbReference type="Pfam" id="PF03137">
    <property type="entry name" value="OATP"/>
    <property type="match status" value="1"/>
</dbReference>
<dbReference type="FunFam" id="1.20.1250.20:FF:001559">
    <property type="entry name" value="Solute carrier organic anion transporter family member"/>
    <property type="match status" value="1"/>
</dbReference>
<evidence type="ECO:0000313" key="11">
    <source>
        <dbReference type="EMBL" id="EDV28802.1"/>
    </source>
</evidence>
<comment type="subcellular location">
    <subcellularLocation>
        <location evidence="1 8">Cell membrane</location>
        <topology evidence="1 8">Multi-pass membrane protein</topology>
    </subcellularLocation>
</comment>
<feature type="non-terminal residue" evidence="11">
    <location>
        <position position="591"/>
    </location>
</feature>
<dbReference type="GO" id="GO:0005886">
    <property type="term" value="C:plasma membrane"/>
    <property type="evidence" value="ECO:0007669"/>
    <property type="project" value="UniProtKB-SubCell"/>
</dbReference>
<evidence type="ECO:0000256" key="7">
    <source>
        <dbReference type="ARBA" id="ARBA00023157"/>
    </source>
</evidence>
<feature type="transmembrane region" description="Helical" evidence="8">
    <location>
        <begin position="297"/>
        <end position="320"/>
    </location>
</feature>
<comment type="caution">
    <text evidence="8">Lacks conserved residue(s) required for the propagation of feature annotation.</text>
</comment>
<feature type="transmembrane region" description="Helical" evidence="8">
    <location>
        <begin position="332"/>
        <end position="355"/>
    </location>
</feature>
<dbReference type="SUPFAM" id="SSF103473">
    <property type="entry name" value="MFS general substrate transporter"/>
    <property type="match status" value="1"/>
</dbReference>
<proteinExistence type="inferred from homology"/>
<dbReference type="GO" id="GO:0006811">
    <property type="term" value="P:monoatomic ion transport"/>
    <property type="evidence" value="ECO:0007669"/>
    <property type="project" value="UniProtKB-KW"/>
</dbReference>
<dbReference type="eggNOG" id="KOG3626">
    <property type="taxonomic scope" value="Eukaryota"/>
</dbReference>
<keyword evidence="5 8" id="KW-1133">Transmembrane helix</keyword>
<protein>
    <recommendedName>
        <fullName evidence="8">Solute carrier organic anion transporter family member</fullName>
    </recommendedName>
</protein>
<evidence type="ECO:0000256" key="6">
    <source>
        <dbReference type="ARBA" id="ARBA00023136"/>
    </source>
</evidence>
<dbReference type="NCBIfam" id="TIGR00805">
    <property type="entry name" value="oat"/>
    <property type="match status" value="1"/>
</dbReference>
<dbReference type="OrthoDB" id="5062115at2759"/>
<dbReference type="Gene3D" id="1.20.1250.20">
    <property type="entry name" value="MFS general substrate transporter like domains"/>
    <property type="match status" value="1"/>
</dbReference>
<comment type="similarity">
    <text evidence="2 8">Belongs to the organo anion transporter (TC 2.A.60) family.</text>
</comment>
<feature type="domain" description="Kazal-like" evidence="10">
    <location>
        <begin position="410"/>
        <end position="465"/>
    </location>
</feature>
<feature type="transmembrane region" description="Helical" evidence="8">
    <location>
        <begin position="191"/>
        <end position="214"/>
    </location>
</feature>
<accession>B3RLL5</accession>
<dbReference type="GeneID" id="6749967"/>
<dbReference type="PROSITE" id="PS50850">
    <property type="entry name" value="MFS"/>
    <property type="match status" value="1"/>
</dbReference>
<dbReference type="CDD" id="cd17336">
    <property type="entry name" value="MFS_SLCO_OATP"/>
    <property type="match status" value="1"/>
</dbReference>
<keyword evidence="6 8" id="KW-0472">Membrane</keyword>
<dbReference type="AlphaFoldDB" id="B3RLL5"/>